<dbReference type="Proteomes" id="UP000218231">
    <property type="component" value="Unassembled WGS sequence"/>
</dbReference>
<name>A0A2A2LNR7_9BILA</name>
<feature type="compositionally biased region" description="Basic and acidic residues" evidence="1">
    <location>
        <begin position="695"/>
        <end position="723"/>
    </location>
</feature>
<dbReference type="AlphaFoldDB" id="A0A2A2LNR7"/>
<accession>A0A2A2LNR7</accession>
<sequence length="1042" mass="116665">MLNIVNNTSCFQYISCLETSQAHFKQCAGGTGVSLTLEAKDVNIKQIIRYRALEFIGCQDRLLKEILDFDALQILVNEDANECFEKLPESTRRIEGIKLKFSDSCDYVEPVKRDLHGRDAFQCLLDYKQDREYCESLLECCPDHIRCGERMNAVSQSYQSAKDKAQQIVSNMLFCIVNNDPRFREEGIRLQQLRDPYRNAGIPFLRPDKATEERILRRLALTSKSSLLQRRTRFNEKYRDVRKKLQLKLQQFYATTEWPLASPQRFEEATGKSPAAIIAEQLKSDEKSTEVPTSAESTIATEATSATSSEEEKPLKSTAVIEEPPKIDLKAKETDKGDNDDASIEKSLEKIVEDANKDVTTTLAPSTTEDAIEFSTERRIAIIKTLLRSANDEELSEIVTLIAEANFNKLAEIEAAKLAEAKKSKTPRGKLDADRVEKIRGAIKEVLKTKKHKPEDTLQKKTLKFEKEDTSDLDSKDFARRSLAGAPPGAKPSEAGIEDAANLNETVIHPNVDSTSTEKSTKSSESEETSTKKSAEIKEKVEEQPAEKEPEPEEPEKEEELKENGGEIVEKEVEQAKEADKTDKSDKDKKKEEEDRHSGEVSTSNSTAFDRPKGLEDDSKEKPYLKSSEEATTKLPKKEKKSDENSKKNETKEIPEIHNVAELLDSALHSQFVAFGKDSKLKEAKLATLSFASDRTPEKVDRTARKLKETAFNKNGKELKSDDFEPAETGMEKPKVKDIPKSVEFETVTPKSSEVREKLMTVEKEIKAVKDIVVPAPDPATQLKVVDEISKIVNSSGSSESPKKKSVADLPVQEKSKEEKDSKEKLKEEAEAETKEPAELVKPTLELNTSTELPEVTTKGGKLSGAAEKLMSKMVEDMKQKTQNGTDEKETSTKSPAVHDDAKISDEAPSTDDVLLTSASLEVEGSGNDQVTTPLTPEKAKQEKESTGDMLHSKNVTRTYCKEFANCWETLQIYEEQCEKRFSKDILNHGIEEPEIVQMLLNSSLSKNNIVLKACLKPLDKNAYTTVSHLKCMLTYLSYGLS</sequence>
<protein>
    <submittedName>
        <fullName evidence="2">Uncharacterized protein</fullName>
    </submittedName>
</protein>
<dbReference type="EMBL" id="LIAE01006552">
    <property type="protein sequence ID" value="PAV87760.1"/>
    <property type="molecule type" value="Genomic_DNA"/>
</dbReference>
<proteinExistence type="predicted"/>
<feature type="compositionally biased region" description="Basic and acidic residues" evidence="1">
    <location>
        <begin position="640"/>
        <end position="656"/>
    </location>
</feature>
<gene>
    <name evidence="2" type="ORF">WR25_03792</name>
</gene>
<feature type="region of interest" description="Disordered" evidence="1">
    <location>
        <begin position="694"/>
        <end position="738"/>
    </location>
</feature>
<organism evidence="2 3">
    <name type="scientific">Diploscapter pachys</name>
    <dbReference type="NCBI Taxonomy" id="2018661"/>
    <lineage>
        <taxon>Eukaryota</taxon>
        <taxon>Metazoa</taxon>
        <taxon>Ecdysozoa</taxon>
        <taxon>Nematoda</taxon>
        <taxon>Chromadorea</taxon>
        <taxon>Rhabditida</taxon>
        <taxon>Rhabditina</taxon>
        <taxon>Rhabditomorpha</taxon>
        <taxon>Rhabditoidea</taxon>
        <taxon>Rhabditidae</taxon>
        <taxon>Diploscapter</taxon>
    </lineage>
</organism>
<evidence type="ECO:0000256" key="1">
    <source>
        <dbReference type="SAM" id="MobiDB-lite"/>
    </source>
</evidence>
<reference evidence="2 3" key="1">
    <citation type="journal article" date="2017" name="Curr. Biol.">
        <title>Genome architecture and evolution of a unichromosomal asexual nematode.</title>
        <authorList>
            <person name="Fradin H."/>
            <person name="Zegar C."/>
            <person name="Gutwein M."/>
            <person name="Lucas J."/>
            <person name="Kovtun M."/>
            <person name="Corcoran D."/>
            <person name="Baugh L.R."/>
            <person name="Kiontke K."/>
            <person name="Gunsalus K."/>
            <person name="Fitch D.H."/>
            <person name="Piano F."/>
        </authorList>
    </citation>
    <scope>NUCLEOTIDE SEQUENCE [LARGE SCALE GENOMIC DNA]</scope>
    <source>
        <strain evidence="2">PF1309</strain>
    </source>
</reference>
<feature type="region of interest" description="Disordered" evidence="1">
    <location>
        <begin position="281"/>
        <end position="318"/>
    </location>
</feature>
<feature type="compositionally biased region" description="Basic and acidic residues" evidence="1">
    <location>
        <begin position="938"/>
        <end position="947"/>
    </location>
</feature>
<feature type="compositionally biased region" description="Basic and acidic residues" evidence="1">
    <location>
        <begin position="877"/>
        <end position="906"/>
    </location>
</feature>
<evidence type="ECO:0000313" key="3">
    <source>
        <dbReference type="Proteomes" id="UP000218231"/>
    </source>
</evidence>
<feature type="compositionally biased region" description="Basic and acidic residues" evidence="1">
    <location>
        <begin position="448"/>
        <end position="480"/>
    </location>
</feature>
<feature type="compositionally biased region" description="Basic and acidic residues" evidence="1">
    <location>
        <begin position="610"/>
        <end position="632"/>
    </location>
</feature>
<feature type="region of interest" description="Disordered" evidence="1">
    <location>
        <begin position="448"/>
        <end position="656"/>
    </location>
</feature>
<dbReference type="STRING" id="2018661.A0A2A2LNR7"/>
<feature type="compositionally biased region" description="Low complexity" evidence="1">
    <location>
        <begin position="293"/>
        <end position="308"/>
    </location>
</feature>
<feature type="region of interest" description="Disordered" evidence="1">
    <location>
        <begin position="877"/>
        <end position="911"/>
    </location>
</feature>
<feature type="region of interest" description="Disordered" evidence="1">
    <location>
        <begin position="923"/>
        <end position="950"/>
    </location>
</feature>
<feature type="compositionally biased region" description="Basic and acidic residues" evidence="1">
    <location>
        <begin position="519"/>
        <end position="549"/>
    </location>
</feature>
<keyword evidence="3" id="KW-1185">Reference proteome</keyword>
<feature type="compositionally biased region" description="Basic and acidic residues" evidence="1">
    <location>
        <begin position="559"/>
        <end position="599"/>
    </location>
</feature>
<evidence type="ECO:0000313" key="2">
    <source>
        <dbReference type="EMBL" id="PAV87760.1"/>
    </source>
</evidence>
<feature type="compositionally biased region" description="Basic and acidic residues" evidence="1">
    <location>
        <begin position="801"/>
        <end position="839"/>
    </location>
</feature>
<dbReference type="OrthoDB" id="5873508at2759"/>
<feature type="region of interest" description="Disordered" evidence="1">
    <location>
        <begin position="793"/>
        <end position="863"/>
    </location>
</feature>
<comment type="caution">
    <text evidence="2">The sequence shown here is derived from an EMBL/GenBank/DDBJ whole genome shotgun (WGS) entry which is preliminary data.</text>
</comment>